<evidence type="ECO:0000256" key="7">
    <source>
        <dbReference type="ARBA" id="ARBA00022692"/>
    </source>
</evidence>
<feature type="domain" description="Penicillin-binding protein transpeptidase" evidence="14">
    <location>
        <begin position="256"/>
        <end position="574"/>
    </location>
</feature>
<protein>
    <submittedName>
        <fullName evidence="16">Penicillin-binding protein 2</fullName>
    </submittedName>
</protein>
<keyword evidence="13" id="KW-0961">Cell wall biogenesis/degradation</keyword>
<dbReference type="NCBIfam" id="TIGR03423">
    <property type="entry name" value="pbp2_mrdA"/>
    <property type="match status" value="1"/>
</dbReference>
<dbReference type="SUPFAM" id="SSF56519">
    <property type="entry name" value="Penicillin binding protein dimerisation domain"/>
    <property type="match status" value="1"/>
</dbReference>
<dbReference type="GO" id="GO:0009252">
    <property type="term" value="P:peptidoglycan biosynthetic process"/>
    <property type="evidence" value="ECO:0007669"/>
    <property type="project" value="UniProtKB-KW"/>
</dbReference>
<dbReference type="SUPFAM" id="SSF56601">
    <property type="entry name" value="beta-lactamase/transpeptidase-like"/>
    <property type="match status" value="1"/>
</dbReference>
<dbReference type="AlphaFoldDB" id="A0A1G6ITM1"/>
<evidence type="ECO:0000256" key="12">
    <source>
        <dbReference type="ARBA" id="ARBA00023136"/>
    </source>
</evidence>
<dbReference type="InterPro" id="IPR017790">
    <property type="entry name" value="Penicillin-binding_protein_2"/>
</dbReference>
<evidence type="ECO:0000256" key="2">
    <source>
        <dbReference type="ARBA" id="ARBA00004236"/>
    </source>
</evidence>
<evidence type="ECO:0000259" key="14">
    <source>
        <dbReference type="Pfam" id="PF00905"/>
    </source>
</evidence>
<gene>
    <name evidence="16" type="ORF">SAMN04487864_102221</name>
</gene>
<dbReference type="Proteomes" id="UP000198943">
    <property type="component" value="Unassembled WGS sequence"/>
</dbReference>
<keyword evidence="12" id="KW-0472">Membrane</keyword>
<dbReference type="GO" id="GO:0006508">
    <property type="term" value="P:proteolysis"/>
    <property type="evidence" value="ECO:0007669"/>
    <property type="project" value="UniProtKB-KW"/>
</dbReference>
<comment type="subcellular location">
    <subcellularLocation>
        <location evidence="2">Cell membrane</location>
    </subcellularLocation>
    <subcellularLocation>
        <location evidence="1">Membrane</location>
        <topology evidence="1">Single-pass membrane protein</topology>
    </subcellularLocation>
</comment>
<evidence type="ECO:0000259" key="15">
    <source>
        <dbReference type="Pfam" id="PF03717"/>
    </source>
</evidence>
<proteinExistence type="inferred from homology"/>
<evidence type="ECO:0000256" key="11">
    <source>
        <dbReference type="ARBA" id="ARBA00022989"/>
    </source>
</evidence>
<dbReference type="PANTHER" id="PTHR30627:SF2">
    <property type="entry name" value="PEPTIDOGLYCAN D,D-TRANSPEPTIDASE MRDA"/>
    <property type="match status" value="1"/>
</dbReference>
<evidence type="ECO:0000256" key="5">
    <source>
        <dbReference type="ARBA" id="ARBA00022519"/>
    </source>
</evidence>
<accession>A0A1G6ITM1</accession>
<evidence type="ECO:0000256" key="6">
    <source>
        <dbReference type="ARBA" id="ARBA00022670"/>
    </source>
</evidence>
<dbReference type="GO" id="GO:0005886">
    <property type="term" value="C:plasma membrane"/>
    <property type="evidence" value="ECO:0007669"/>
    <property type="project" value="UniProtKB-SubCell"/>
</dbReference>
<name>A0A1G6ITM1_9FIRM</name>
<keyword evidence="5" id="KW-0997">Cell inner membrane</keyword>
<evidence type="ECO:0000256" key="13">
    <source>
        <dbReference type="ARBA" id="ARBA00023316"/>
    </source>
</evidence>
<dbReference type="InterPro" id="IPR005311">
    <property type="entry name" value="PBP_dimer"/>
</dbReference>
<keyword evidence="7" id="KW-0812">Transmembrane</keyword>
<dbReference type="GO" id="GO:0009002">
    <property type="term" value="F:serine-type D-Ala-D-Ala carboxypeptidase activity"/>
    <property type="evidence" value="ECO:0007669"/>
    <property type="project" value="InterPro"/>
</dbReference>
<reference evidence="17" key="1">
    <citation type="submission" date="2016-10" db="EMBL/GenBank/DDBJ databases">
        <authorList>
            <person name="Varghese N."/>
            <person name="Submissions S."/>
        </authorList>
    </citation>
    <scope>NUCLEOTIDE SEQUENCE [LARGE SCALE GENOMIC DNA]</scope>
    <source>
        <strain evidence="17">DSM 11005</strain>
    </source>
</reference>
<dbReference type="Gene3D" id="3.40.710.10">
    <property type="entry name" value="DD-peptidase/beta-lactamase superfamily"/>
    <property type="match status" value="1"/>
</dbReference>
<keyword evidence="9" id="KW-0133">Cell shape</keyword>
<dbReference type="Pfam" id="PF00905">
    <property type="entry name" value="Transpeptidase"/>
    <property type="match status" value="1"/>
</dbReference>
<dbReference type="OrthoDB" id="9757901at2"/>
<keyword evidence="17" id="KW-1185">Reference proteome</keyword>
<sequence length="586" mass="63049">MLAVALAVFLILGGRLAWLQLYKGLYYGRQADGNRMRSSVIMAPRGRIMDRHGKVLADSSPGYVLSLQAGHSFSDSEVNLLAQLLAMPPDVIRKKADRAANTYEQIVIKGELTSREITLLEEHVKELPGVSLDLQPMRHYLYGESAAHVLGYVGEVSEEQLKQGKYKGLSPGSIVGKEGLEFVYDTVLRGQTGRKTEEVDVRGKVVRKLGGQAPLSGKGLVLTIDFALQQDLERVMDKQLAALRSSGIAPNAFAAAAVAMDPNTGAVRALVSRPSYDPNWFVGGISSAHWKLINENVFHPLTNRVINGEYPAGSTFKVVTGSAVLDCHGVTPEELIFDSGKHWLADMGNAGGEALGWINFQTAFAMSDNVYFYEMGRRAGIENLNACAAKYGFGRPTGIELAGESSGLIAGPAAKKKVFNEEWGLGDTFNAAIGQGLTLVTPMQICQMLAAVAADGVVHPPYLVEQIVNADGSVYETPKRPESRKLELEPRTIQLIQKGLKGVTQPGGTGAWFANLPVPVAGKTGTAENPHGQDHGWFIAYAPAEKPDLVIACIVEQGSYGATASGPIVYEVLEDYLSGKLKPETE</sequence>
<dbReference type="GO" id="GO:0071555">
    <property type="term" value="P:cell wall organization"/>
    <property type="evidence" value="ECO:0007669"/>
    <property type="project" value="UniProtKB-KW"/>
</dbReference>
<keyword evidence="6" id="KW-0645">Protease</keyword>
<dbReference type="GO" id="GO:0071972">
    <property type="term" value="F:peptidoglycan L,D-transpeptidase activity"/>
    <property type="evidence" value="ECO:0007669"/>
    <property type="project" value="TreeGrafter"/>
</dbReference>
<evidence type="ECO:0000256" key="4">
    <source>
        <dbReference type="ARBA" id="ARBA00022475"/>
    </source>
</evidence>
<dbReference type="InterPro" id="IPR001460">
    <property type="entry name" value="PCN-bd_Tpept"/>
</dbReference>
<evidence type="ECO:0000256" key="10">
    <source>
        <dbReference type="ARBA" id="ARBA00022984"/>
    </source>
</evidence>
<dbReference type="PANTHER" id="PTHR30627">
    <property type="entry name" value="PEPTIDOGLYCAN D,D-TRANSPEPTIDASE"/>
    <property type="match status" value="1"/>
</dbReference>
<evidence type="ECO:0000313" key="16">
    <source>
        <dbReference type="EMBL" id="SDC09818.1"/>
    </source>
</evidence>
<dbReference type="GO" id="GO:0008360">
    <property type="term" value="P:regulation of cell shape"/>
    <property type="evidence" value="ECO:0007669"/>
    <property type="project" value="UniProtKB-KW"/>
</dbReference>
<feature type="domain" description="Penicillin-binding protein dimerisation" evidence="15">
    <location>
        <begin position="41"/>
        <end position="208"/>
    </location>
</feature>
<organism evidence="16 17">
    <name type="scientific">Succiniclasticum ruminis</name>
    <dbReference type="NCBI Taxonomy" id="40841"/>
    <lineage>
        <taxon>Bacteria</taxon>
        <taxon>Bacillati</taxon>
        <taxon>Bacillota</taxon>
        <taxon>Negativicutes</taxon>
        <taxon>Acidaminococcales</taxon>
        <taxon>Acidaminococcaceae</taxon>
        <taxon>Succiniclasticum</taxon>
    </lineage>
</organism>
<dbReference type="InterPro" id="IPR036138">
    <property type="entry name" value="PBP_dimer_sf"/>
</dbReference>
<keyword evidence="4" id="KW-1003">Cell membrane</keyword>
<dbReference type="Gene3D" id="3.90.1310.10">
    <property type="entry name" value="Penicillin-binding protein 2a (Domain 2)"/>
    <property type="match status" value="1"/>
</dbReference>
<evidence type="ECO:0000256" key="1">
    <source>
        <dbReference type="ARBA" id="ARBA00004167"/>
    </source>
</evidence>
<dbReference type="InterPro" id="IPR012338">
    <property type="entry name" value="Beta-lactam/transpept-like"/>
</dbReference>
<evidence type="ECO:0000256" key="3">
    <source>
        <dbReference type="ARBA" id="ARBA00007171"/>
    </source>
</evidence>
<dbReference type="EMBL" id="FMYW01000002">
    <property type="protein sequence ID" value="SDC09818.1"/>
    <property type="molecule type" value="Genomic_DNA"/>
</dbReference>
<keyword evidence="8" id="KW-0378">Hydrolase</keyword>
<evidence type="ECO:0000256" key="8">
    <source>
        <dbReference type="ARBA" id="ARBA00022801"/>
    </source>
</evidence>
<comment type="similarity">
    <text evidence="3">Belongs to the transpeptidase family.</text>
</comment>
<evidence type="ECO:0000256" key="9">
    <source>
        <dbReference type="ARBA" id="ARBA00022960"/>
    </source>
</evidence>
<dbReference type="Gene3D" id="3.30.1390.30">
    <property type="entry name" value="Penicillin-binding protein 2a, domain 3"/>
    <property type="match status" value="1"/>
</dbReference>
<keyword evidence="11" id="KW-1133">Transmembrane helix</keyword>
<dbReference type="GO" id="GO:0008658">
    <property type="term" value="F:penicillin binding"/>
    <property type="evidence" value="ECO:0007669"/>
    <property type="project" value="InterPro"/>
</dbReference>
<evidence type="ECO:0000313" key="17">
    <source>
        <dbReference type="Proteomes" id="UP000198943"/>
    </source>
</evidence>
<dbReference type="InterPro" id="IPR050515">
    <property type="entry name" value="Beta-lactam/transpept"/>
</dbReference>
<dbReference type="Pfam" id="PF03717">
    <property type="entry name" value="PBP_dimer"/>
    <property type="match status" value="1"/>
</dbReference>
<keyword evidence="10" id="KW-0573">Peptidoglycan synthesis</keyword>